<accession>A0ABT3ILD8</accession>
<evidence type="ECO:0000313" key="5">
    <source>
        <dbReference type="Proteomes" id="UP001207742"/>
    </source>
</evidence>
<dbReference type="Gene3D" id="3.55.50.30">
    <property type="match status" value="1"/>
</dbReference>
<protein>
    <submittedName>
        <fullName evidence="4">FecR domain-containing protein</fullName>
    </submittedName>
</protein>
<dbReference type="RefSeq" id="WP_264730665.1">
    <property type="nucleotide sequence ID" value="NZ_JAPDNR010000001.1"/>
</dbReference>
<dbReference type="PANTHER" id="PTHR30273:SF2">
    <property type="entry name" value="PROTEIN FECR"/>
    <property type="match status" value="1"/>
</dbReference>
<proteinExistence type="predicted"/>
<dbReference type="EMBL" id="JAPDNS010000001">
    <property type="protein sequence ID" value="MCW3484789.1"/>
    <property type="molecule type" value="Genomic_DNA"/>
</dbReference>
<dbReference type="Pfam" id="PF16344">
    <property type="entry name" value="FecR_C"/>
    <property type="match status" value="1"/>
</dbReference>
<dbReference type="InterPro" id="IPR006860">
    <property type="entry name" value="FecR"/>
</dbReference>
<gene>
    <name evidence="4" type="ORF">OL497_12830</name>
</gene>
<dbReference type="Gene3D" id="2.60.120.1440">
    <property type="match status" value="1"/>
</dbReference>
<dbReference type="InterPro" id="IPR012373">
    <property type="entry name" value="Ferrdict_sens_TM"/>
</dbReference>
<feature type="transmembrane region" description="Helical" evidence="1">
    <location>
        <begin position="93"/>
        <end position="111"/>
    </location>
</feature>
<reference evidence="4 5" key="1">
    <citation type="submission" date="2022-10" db="EMBL/GenBank/DDBJ databases">
        <title>Chitinophaga nivalis PC15 sp. nov., isolated from Pyeongchang county, South Korea.</title>
        <authorList>
            <person name="Trinh H.N."/>
        </authorList>
    </citation>
    <scope>NUCLEOTIDE SEQUENCE [LARGE SCALE GENOMIC DNA]</scope>
    <source>
        <strain evidence="4 5">PC14</strain>
    </source>
</reference>
<dbReference type="PIRSF" id="PIRSF018266">
    <property type="entry name" value="FecR"/>
    <property type="match status" value="1"/>
</dbReference>
<dbReference type="PANTHER" id="PTHR30273">
    <property type="entry name" value="PERIPLASMIC SIGNAL SENSOR AND SIGMA FACTOR ACTIVATOR FECR-RELATED"/>
    <property type="match status" value="1"/>
</dbReference>
<name>A0ABT3ILD8_9BACT</name>
<evidence type="ECO:0000259" key="2">
    <source>
        <dbReference type="Pfam" id="PF04773"/>
    </source>
</evidence>
<evidence type="ECO:0000256" key="1">
    <source>
        <dbReference type="SAM" id="Phobius"/>
    </source>
</evidence>
<organism evidence="4 5">
    <name type="scientific">Chitinophaga nivalis</name>
    <dbReference type="NCBI Taxonomy" id="2991709"/>
    <lineage>
        <taxon>Bacteria</taxon>
        <taxon>Pseudomonadati</taxon>
        <taxon>Bacteroidota</taxon>
        <taxon>Chitinophagia</taxon>
        <taxon>Chitinophagales</taxon>
        <taxon>Chitinophagaceae</taxon>
        <taxon>Chitinophaga</taxon>
    </lineage>
</organism>
<feature type="domain" description="FecR protein" evidence="2">
    <location>
        <begin position="122"/>
        <end position="214"/>
    </location>
</feature>
<dbReference type="InterPro" id="IPR032508">
    <property type="entry name" value="FecR_C"/>
</dbReference>
<evidence type="ECO:0000313" key="4">
    <source>
        <dbReference type="EMBL" id="MCW3484789.1"/>
    </source>
</evidence>
<comment type="caution">
    <text evidence="4">The sequence shown here is derived from an EMBL/GenBank/DDBJ whole genome shotgun (WGS) entry which is preliminary data.</text>
</comment>
<keyword evidence="1" id="KW-0812">Transmembrane</keyword>
<dbReference type="Pfam" id="PF04773">
    <property type="entry name" value="FecR"/>
    <property type="match status" value="1"/>
</dbReference>
<dbReference type="Proteomes" id="UP001207742">
    <property type="component" value="Unassembled WGS sequence"/>
</dbReference>
<keyword evidence="1" id="KW-1133">Transmembrane helix</keyword>
<feature type="domain" description="Protein FecR C-terminal" evidence="3">
    <location>
        <begin position="257"/>
        <end position="327"/>
    </location>
</feature>
<evidence type="ECO:0000259" key="3">
    <source>
        <dbReference type="Pfam" id="PF16344"/>
    </source>
</evidence>
<keyword evidence="1" id="KW-0472">Membrane</keyword>
<keyword evidence="5" id="KW-1185">Reference proteome</keyword>
<sequence length="329" mass="36598">MEQFDTYIHELIVKQLSAQCTETEAAAIQQWLDTSADNKVTYQKLVQIWQDAPRGTLPERQYHTAAAWDKTEAALFPATTTQTGKVRRMGFRYAAAAAILLLLTAGAWWLASRPSLKQQELAANDGKIKSLQLADKSVVTLRQGARIRYSNGYHHDQRIVELEGEAFFEVANDPGHPFLVKTPNQSVIEVLGTSFTVQAREDQTLVIVASGKVRLGEANNPSAVILTSGQKGVWDKGTVSARDNDNLNFIAWKTGILQFNDQSLVVILAQLADFYGKDIRISDDYQETASKQKATVTFQHQSCDDVLHELQLLLGFNYKQEGDTIVIGK</sequence>